<dbReference type="InterPro" id="IPR036291">
    <property type="entry name" value="NAD(P)-bd_dom_sf"/>
</dbReference>
<dbReference type="InterPro" id="IPR055170">
    <property type="entry name" value="GFO_IDH_MocA-like_dom"/>
</dbReference>
<name>Q7V322_PROMP</name>
<evidence type="ECO:0000259" key="2">
    <source>
        <dbReference type="Pfam" id="PF22725"/>
    </source>
</evidence>
<dbReference type="PANTHER" id="PTHR43377">
    <property type="entry name" value="BILIVERDIN REDUCTASE A"/>
    <property type="match status" value="1"/>
</dbReference>
<dbReference type="EMBL" id="BX548174">
    <property type="protein sequence ID" value="CAE18732.1"/>
    <property type="molecule type" value="Genomic_DNA"/>
</dbReference>
<dbReference type="Pfam" id="PF01408">
    <property type="entry name" value="GFO_IDH_MocA"/>
    <property type="match status" value="1"/>
</dbReference>
<evidence type="ECO:0000313" key="3">
    <source>
        <dbReference type="EMBL" id="CAE18732.1"/>
    </source>
</evidence>
<gene>
    <name evidence="3" type="ordered locus">PMM0273</name>
</gene>
<protein>
    <submittedName>
        <fullName evidence="3">Probable oxidoreductase</fullName>
    </submittedName>
</protein>
<feature type="domain" description="GFO/IDH/MocA-like oxidoreductase" evidence="2">
    <location>
        <begin position="152"/>
        <end position="237"/>
    </location>
</feature>
<dbReference type="STRING" id="59919.PMM0273"/>
<dbReference type="eggNOG" id="COG0673">
    <property type="taxonomic scope" value="Bacteria"/>
</dbReference>
<reference evidence="3 4" key="1">
    <citation type="journal article" date="2003" name="Nature">
        <title>Genome divergence in two Prochlorococcus ecotypes reflects oceanic niche differentiation.</title>
        <authorList>
            <person name="Rocap G."/>
            <person name="Larimer F.W."/>
            <person name="Lamerdin J.E."/>
            <person name="Malfatti S."/>
            <person name="Chain P."/>
            <person name="Ahlgren N.A."/>
            <person name="Arellano A."/>
            <person name="Coleman M."/>
            <person name="Hauser L."/>
            <person name="Hess W.R."/>
            <person name="Johnson Z.I."/>
            <person name="Land M.L."/>
            <person name="Lindell D."/>
            <person name="Post A.F."/>
            <person name="Regala W."/>
            <person name="Shah M."/>
            <person name="Shaw S.L."/>
            <person name="Steglich C."/>
            <person name="Sullivan M.B."/>
            <person name="Ting C.S."/>
            <person name="Tolonen A."/>
            <person name="Webb E.A."/>
            <person name="Zinser E.R."/>
            <person name="Chisholm S.W."/>
        </authorList>
    </citation>
    <scope>NUCLEOTIDE SEQUENCE [LARGE SCALE GENOMIC DNA]</scope>
    <source>
        <strain evidence="4">CCMP1986 / NIES-2087 / MED4</strain>
    </source>
</reference>
<sequence length="334" mass="36948">MKPTSSSVKVGVIGIGNMGWHHARVLSLLRDADLVGVADPDESRGKLAVEQFQCEWFKDYHDLISKVDAICIAVPTLLHHKVGLDCLKAGVNVLIEKPIAATELEAKSLINASKINNCLLQVGHIERFNPAFRELNKIIQNEDIVVLEARRHSPHADRANDVSVVMDLMIHDIDLVLELVNSKIQKLAAVGGRNSDGLIDYVNATLVFKNNIIASLTASKMSHKKIRNLSAHCQNGLVETDFLNHSLQIHRKAHESYTAEHGELVYRNDGYVEEVSTTSIEPLYAELEHFLKCVQGKELPEVDGEQASRALKIADFIECAVENSGDAISLEIPF</sequence>
<organism evidence="3 4">
    <name type="scientific">Prochlorococcus marinus subsp. pastoris (strain CCMP1986 / NIES-2087 / MED4)</name>
    <dbReference type="NCBI Taxonomy" id="59919"/>
    <lineage>
        <taxon>Bacteria</taxon>
        <taxon>Bacillati</taxon>
        <taxon>Cyanobacteriota</taxon>
        <taxon>Cyanophyceae</taxon>
        <taxon>Synechococcales</taxon>
        <taxon>Prochlorococcaceae</taxon>
        <taxon>Prochlorococcus</taxon>
    </lineage>
</organism>
<evidence type="ECO:0000259" key="1">
    <source>
        <dbReference type="Pfam" id="PF01408"/>
    </source>
</evidence>
<dbReference type="SUPFAM" id="SSF55347">
    <property type="entry name" value="Glyceraldehyde-3-phosphate dehydrogenase-like, C-terminal domain"/>
    <property type="match status" value="1"/>
</dbReference>
<proteinExistence type="predicted"/>
<dbReference type="InterPro" id="IPR051450">
    <property type="entry name" value="Gfo/Idh/MocA_Oxidoreductases"/>
</dbReference>
<dbReference type="Gene3D" id="3.30.360.10">
    <property type="entry name" value="Dihydrodipicolinate Reductase, domain 2"/>
    <property type="match status" value="1"/>
</dbReference>
<dbReference type="AlphaFoldDB" id="Q7V322"/>
<accession>Q7V322</accession>
<dbReference type="Proteomes" id="UP000001026">
    <property type="component" value="Chromosome"/>
</dbReference>
<dbReference type="KEGG" id="pmm:PMM0273"/>
<dbReference type="GO" id="GO:0000166">
    <property type="term" value="F:nucleotide binding"/>
    <property type="evidence" value="ECO:0007669"/>
    <property type="project" value="InterPro"/>
</dbReference>
<dbReference type="RefSeq" id="WP_011131910.1">
    <property type="nucleotide sequence ID" value="NC_005072.1"/>
</dbReference>
<dbReference type="InterPro" id="IPR000683">
    <property type="entry name" value="Gfo/Idh/MocA-like_OxRdtase_N"/>
</dbReference>
<dbReference type="SUPFAM" id="SSF51735">
    <property type="entry name" value="NAD(P)-binding Rossmann-fold domains"/>
    <property type="match status" value="1"/>
</dbReference>
<dbReference type="Gene3D" id="3.40.50.720">
    <property type="entry name" value="NAD(P)-binding Rossmann-like Domain"/>
    <property type="match status" value="1"/>
</dbReference>
<dbReference type="PANTHER" id="PTHR43377:SF1">
    <property type="entry name" value="BILIVERDIN REDUCTASE A"/>
    <property type="match status" value="1"/>
</dbReference>
<dbReference type="HOGENOM" id="CLU_023194_10_0_3"/>
<evidence type="ECO:0000313" key="4">
    <source>
        <dbReference type="Proteomes" id="UP000001026"/>
    </source>
</evidence>
<dbReference type="Pfam" id="PF22725">
    <property type="entry name" value="GFO_IDH_MocA_C3"/>
    <property type="match status" value="1"/>
</dbReference>
<feature type="domain" description="Gfo/Idh/MocA-like oxidoreductase N-terminal" evidence="1">
    <location>
        <begin position="8"/>
        <end position="124"/>
    </location>
</feature>
<dbReference type="OrthoDB" id="9815825at2"/>